<comment type="caution">
    <text evidence="6">The sequence shown here is derived from an EMBL/GenBank/DDBJ whole genome shotgun (WGS) entry which is preliminary data.</text>
</comment>
<dbReference type="GO" id="GO:0003677">
    <property type="term" value="F:DNA binding"/>
    <property type="evidence" value="ECO:0007669"/>
    <property type="project" value="UniProtKB-KW"/>
</dbReference>
<dbReference type="Pfam" id="PF00126">
    <property type="entry name" value="HTH_1"/>
    <property type="match status" value="1"/>
</dbReference>
<evidence type="ECO:0000259" key="5">
    <source>
        <dbReference type="PROSITE" id="PS50931"/>
    </source>
</evidence>
<evidence type="ECO:0000256" key="1">
    <source>
        <dbReference type="ARBA" id="ARBA00009437"/>
    </source>
</evidence>
<keyword evidence="3" id="KW-0238">DNA-binding</keyword>
<accession>A0A7X1U713</accession>
<dbReference type="InterPro" id="IPR036390">
    <property type="entry name" value="WH_DNA-bd_sf"/>
</dbReference>
<dbReference type="InterPro" id="IPR037402">
    <property type="entry name" value="YidZ_PBP2"/>
</dbReference>
<gene>
    <name evidence="6" type="ORF">GDH07_25820</name>
</gene>
<dbReference type="InterPro" id="IPR000847">
    <property type="entry name" value="LysR_HTH_N"/>
</dbReference>
<dbReference type="PANTHER" id="PTHR30118:SF15">
    <property type="entry name" value="TRANSCRIPTIONAL REGULATORY PROTEIN"/>
    <property type="match status" value="1"/>
</dbReference>
<proteinExistence type="inferred from homology"/>
<sequence>MKLNIQRLDLNLLRVFDALMQEQNLSRAALRLNLSQPAVSNALARLRRHLDEPLFVRTARGMQPTSRAQGLHVLVRQALHLLQQGLDPAAEFDPAAADQLFTLSMNDYAQARLLPALSRHLQEVAPRVRLAVRSDSADSLAAWLSAGMLDLAVDYLYFDNPDLCYQPLLEEQLVVIGRAGHPAFVPELDLAAYQGCQHVAIPDRGGRGSPLEIVLGSARVRRQVQLFVPNYLSIPLIVAQSDLLGTVPRHLAEHFAALLPIRIASLPLLAAPVQVSLIWHRQQQHAPGLQWLRGEIGALASQGPGS</sequence>
<dbReference type="CDD" id="cd08417">
    <property type="entry name" value="PBP2_Nitroaromatics_like"/>
    <property type="match status" value="1"/>
</dbReference>
<name>A0A7X1U713_9PSED</name>
<evidence type="ECO:0000256" key="2">
    <source>
        <dbReference type="ARBA" id="ARBA00023015"/>
    </source>
</evidence>
<dbReference type="Gene3D" id="1.10.10.10">
    <property type="entry name" value="Winged helix-like DNA-binding domain superfamily/Winged helix DNA-binding domain"/>
    <property type="match status" value="1"/>
</dbReference>
<feature type="domain" description="HTH lysR-type" evidence="5">
    <location>
        <begin position="8"/>
        <end position="65"/>
    </location>
</feature>
<dbReference type="PRINTS" id="PR00039">
    <property type="entry name" value="HTHLYSR"/>
</dbReference>
<dbReference type="InterPro" id="IPR005119">
    <property type="entry name" value="LysR_subst-bd"/>
</dbReference>
<comment type="similarity">
    <text evidence="1">Belongs to the LysR transcriptional regulatory family.</text>
</comment>
<dbReference type="RefSeq" id="WP_053131202.1">
    <property type="nucleotide sequence ID" value="NZ_JBLAVA010000001.1"/>
</dbReference>
<dbReference type="InterPro" id="IPR036388">
    <property type="entry name" value="WH-like_DNA-bd_sf"/>
</dbReference>
<keyword evidence="4" id="KW-0804">Transcription</keyword>
<evidence type="ECO:0000313" key="7">
    <source>
        <dbReference type="Proteomes" id="UP000486534"/>
    </source>
</evidence>
<evidence type="ECO:0000256" key="3">
    <source>
        <dbReference type="ARBA" id="ARBA00023125"/>
    </source>
</evidence>
<dbReference type="GO" id="GO:0003700">
    <property type="term" value="F:DNA-binding transcription factor activity"/>
    <property type="evidence" value="ECO:0007669"/>
    <property type="project" value="InterPro"/>
</dbReference>
<dbReference type="PROSITE" id="PS50931">
    <property type="entry name" value="HTH_LYSR"/>
    <property type="match status" value="1"/>
</dbReference>
<dbReference type="Gene3D" id="3.40.190.10">
    <property type="entry name" value="Periplasmic binding protein-like II"/>
    <property type="match status" value="2"/>
</dbReference>
<evidence type="ECO:0000313" key="6">
    <source>
        <dbReference type="EMBL" id="MQA56744.1"/>
    </source>
</evidence>
<protein>
    <submittedName>
        <fullName evidence="6">LysR family transcriptional regulator</fullName>
    </submittedName>
</protein>
<evidence type="ECO:0000256" key="4">
    <source>
        <dbReference type="ARBA" id="ARBA00023163"/>
    </source>
</evidence>
<dbReference type="EMBL" id="WHUV01000005">
    <property type="protein sequence ID" value="MQA56744.1"/>
    <property type="molecule type" value="Genomic_DNA"/>
</dbReference>
<dbReference type="PANTHER" id="PTHR30118">
    <property type="entry name" value="HTH-TYPE TRANSCRIPTIONAL REGULATOR LEUO-RELATED"/>
    <property type="match status" value="1"/>
</dbReference>
<dbReference type="SUPFAM" id="SSF53850">
    <property type="entry name" value="Periplasmic binding protein-like II"/>
    <property type="match status" value="1"/>
</dbReference>
<reference evidence="6 7" key="1">
    <citation type="submission" date="2019-10" db="EMBL/GenBank/DDBJ databases">
        <title>Pseudomonas dajingensis sp. nov., isolated from the profound head ulcers of farmed Murray cod (Maccullochella peelii peelii).</title>
        <authorList>
            <person name="Liu Y."/>
        </authorList>
    </citation>
    <scope>NUCLEOTIDE SEQUENCE [LARGE SCALE GENOMIC DNA]</scope>
    <source>
        <strain evidence="6 7">MC042</strain>
    </source>
</reference>
<dbReference type="SUPFAM" id="SSF46785">
    <property type="entry name" value="Winged helix' DNA-binding domain"/>
    <property type="match status" value="1"/>
</dbReference>
<dbReference type="InterPro" id="IPR050389">
    <property type="entry name" value="LysR-type_TF"/>
</dbReference>
<dbReference type="Pfam" id="PF03466">
    <property type="entry name" value="LysR_substrate"/>
    <property type="match status" value="1"/>
</dbReference>
<keyword evidence="2" id="KW-0805">Transcription regulation</keyword>
<organism evidence="6 7">
    <name type="scientific">Pseudomonas piscis</name>
    <dbReference type="NCBI Taxonomy" id="2614538"/>
    <lineage>
        <taxon>Bacteria</taxon>
        <taxon>Pseudomonadati</taxon>
        <taxon>Pseudomonadota</taxon>
        <taxon>Gammaproteobacteria</taxon>
        <taxon>Pseudomonadales</taxon>
        <taxon>Pseudomonadaceae</taxon>
        <taxon>Pseudomonas</taxon>
    </lineage>
</organism>
<dbReference type="AlphaFoldDB" id="A0A7X1U713"/>
<dbReference type="Proteomes" id="UP000486534">
    <property type="component" value="Unassembled WGS sequence"/>
</dbReference>